<proteinExistence type="predicted"/>
<protein>
    <recommendedName>
        <fullName evidence="2">N-terminal domain-containing protein</fullName>
    </recommendedName>
</protein>
<evidence type="ECO:0000256" key="1">
    <source>
        <dbReference type="SAM" id="MobiDB-lite"/>
    </source>
</evidence>
<sequence length="360" mass="38694">MGRWTQADAGAVAAARDAKLEEAHTRLAGAVEAMASGDGFRRAMEFAARFRTRSFNNTLLIMAQHDEAYRAGRVPSPEPAFVAGYQQWQHLGRQVMKGQSGYVILAPVTSRYATDNPAGGPWRPLARGERPEPGEVVRERLKGTKPVYVWDVTQTEGDPIPQQPMPQLLRGEAPEGLWDGLAAQVAGDGYALLRVPTSAGIAGANGMTDYLARTVTVRGDMDDAAQVKTLAHELGHVRLHSPGAADARAHRGIVEVEAEAVALMIGAAHGLDTSQYSVPYVTSWASSVPDRTVFDVVTATAERARKTAAAILDALNTHQISNGEPPGITAARNQRAAPERETTRPARRRGPSTRTTVVTR</sequence>
<dbReference type="EMBL" id="UETB01000015">
    <property type="protein sequence ID" value="SSA46114.1"/>
    <property type="molecule type" value="Genomic_DNA"/>
</dbReference>
<feature type="domain" description="N-terminal" evidence="2">
    <location>
        <begin position="40"/>
        <end position="109"/>
    </location>
</feature>
<dbReference type="GO" id="GO:0003697">
    <property type="term" value="F:single-stranded DNA binding"/>
    <property type="evidence" value="ECO:0007669"/>
    <property type="project" value="InterPro"/>
</dbReference>
<keyword evidence="4" id="KW-1185">Reference proteome</keyword>
<evidence type="ECO:0000313" key="4">
    <source>
        <dbReference type="Proteomes" id="UP000250222"/>
    </source>
</evidence>
<evidence type="ECO:0000259" key="2">
    <source>
        <dbReference type="Pfam" id="PF08401"/>
    </source>
</evidence>
<accession>A0A2Y9ANK7</accession>
<organism evidence="3 4">
    <name type="scientific">Georgenia satyanarayanai</name>
    <dbReference type="NCBI Taxonomy" id="860221"/>
    <lineage>
        <taxon>Bacteria</taxon>
        <taxon>Bacillati</taxon>
        <taxon>Actinomycetota</taxon>
        <taxon>Actinomycetes</taxon>
        <taxon>Micrococcales</taxon>
        <taxon>Bogoriellaceae</taxon>
        <taxon>Georgenia</taxon>
    </lineage>
</organism>
<gene>
    <name evidence="3" type="ORF">SAMN05216184_11542</name>
</gene>
<dbReference type="Pfam" id="PF08401">
    <property type="entry name" value="ArdcN"/>
    <property type="match status" value="1"/>
</dbReference>
<dbReference type="InterPro" id="IPR013610">
    <property type="entry name" value="ArdC_N"/>
</dbReference>
<dbReference type="AlphaFoldDB" id="A0A2Y9ANK7"/>
<name>A0A2Y9ANK7_9MICO</name>
<dbReference type="Proteomes" id="UP000250222">
    <property type="component" value="Unassembled WGS sequence"/>
</dbReference>
<feature type="region of interest" description="Disordered" evidence="1">
    <location>
        <begin position="320"/>
        <end position="360"/>
    </location>
</feature>
<evidence type="ECO:0000313" key="3">
    <source>
        <dbReference type="EMBL" id="SSA46114.1"/>
    </source>
</evidence>
<reference evidence="3 4" key="1">
    <citation type="submission" date="2016-10" db="EMBL/GenBank/DDBJ databases">
        <authorList>
            <person name="Cai Z."/>
        </authorList>
    </citation>
    <scope>NUCLEOTIDE SEQUENCE [LARGE SCALE GENOMIC DNA]</scope>
    <source>
        <strain evidence="3 4">CGMCC 1.10826</strain>
    </source>
</reference>